<feature type="region of interest" description="Disordered" evidence="1">
    <location>
        <begin position="301"/>
        <end position="400"/>
    </location>
</feature>
<dbReference type="KEGG" id="agv:OJF2_55480"/>
<organism evidence="3 4">
    <name type="scientific">Aquisphaera giovannonii</name>
    <dbReference type="NCBI Taxonomy" id="406548"/>
    <lineage>
        <taxon>Bacteria</taxon>
        <taxon>Pseudomonadati</taxon>
        <taxon>Planctomycetota</taxon>
        <taxon>Planctomycetia</taxon>
        <taxon>Isosphaerales</taxon>
        <taxon>Isosphaeraceae</taxon>
        <taxon>Aquisphaera</taxon>
    </lineage>
</organism>
<dbReference type="Proteomes" id="UP000324233">
    <property type="component" value="Chromosome"/>
</dbReference>
<sequence precursor="true">MRLAAGRLLAITVILGAAGCRTAEVNSIAHTRPPEVRPRASFDLDEFVAEHNENAARIQTIKASPSFTASQVDGSSGGASGYLALERPRNFNLIIKAHFRDLANIGSNDEKFWYWFSNDKDPSVYYCNYEDRSSTSLAITYQPDWILDAMGLNMISQAEASRVQMRPGPQEGTTLLTFPQKRDSGLPYTRVMIVGDRTRRMQQLKVLAEDGKTVIAQATIQKYMAVPLVKSRATASTAGAESSANCILPEKMTLEWKRERMVLGVQLAAKDVELNRLTPKESAGIFVEPEPRGAQRVNLAQLAPADGAQNTTDVRESMPIPETRKRGARSTPPSELRGDPATSRASTTKRVAAGTPKPAANGVVLMPILDLDVVEAPRPGPADSVPDGTALIEPPSTARE</sequence>
<dbReference type="RefSeq" id="WP_148596586.1">
    <property type="nucleotide sequence ID" value="NZ_CP042997.1"/>
</dbReference>
<keyword evidence="4" id="KW-1185">Reference proteome</keyword>
<evidence type="ECO:0000256" key="2">
    <source>
        <dbReference type="SAM" id="SignalP"/>
    </source>
</evidence>
<gene>
    <name evidence="3" type="ORF">OJF2_55480</name>
</gene>
<evidence type="ECO:0008006" key="5">
    <source>
        <dbReference type="Google" id="ProtNLM"/>
    </source>
</evidence>
<dbReference type="EMBL" id="CP042997">
    <property type="protein sequence ID" value="QEH36963.1"/>
    <property type="molecule type" value="Genomic_DNA"/>
</dbReference>
<reference evidence="3 4" key="1">
    <citation type="submission" date="2019-08" db="EMBL/GenBank/DDBJ databases">
        <title>Deep-cultivation of Planctomycetes and their phenomic and genomic characterization uncovers novel biology.</title>
        <authorList>
            <person name="Wiegand S."/>
            <person name="Jogler M."/>
            <person name="Boedeker C."/>
            <person name="Pinto D."/>
            <person name="Vollmers J."/>
            <person name="Rivas-Marin E."/>
            <person name="Kohn T."/>
            <person name="Peeters S.H."/>
            <person name="Heuer A."/>
            <person name="Rast P."/>
            <person name="Oberbeckmann S."/>
            <person name="Bunk B."/>
            <person name="Jeske O."/>
            <person name="Meyerdierks A."/>
            <person name="Storesund J.E."/>
            <person name="Kallscheuer N."/>
            <person name="Luecker S."/>
            <person name="Lage O.M."/>
            <person name="Pohl T."/>
            <person name="Merkel B.J."/>
            <person name="Hornburger P."/>
            <person name="Mueller R.-W."/>
            <person name="Bruemmer F."/>
            <person name="Labrenz M."/>
            <person name="Spormann A.M."/>
            <person name="Op den Camp H."/>
            <person name="Overmann J."/>
            <person name="Amann R."/>
            <person name="Jetten M.S.M."/>
            <person name="Mascher T."/>
            <person name="Medema M.H."/>
            <person name="Devos D.P."/>
            <person name="Kaster A.-K."/>
            <person name="Ovreas L."/>
            <person name="Rohde M."/>
            <person name="Galperin M.Y."/>
            <person name="Jogler C."/>
        </authorList>
    </citation>
    <scope>NUCLEOTIDE SEQUENCE [LARGE SCALE GENOMIC DNA]</scope>
    <source>
        <strain evidence="3 4">OJF2</strain>
    </source>
</reference>
<accession>A0A5B9W8X2</accession>
<dbReference type="PROSITE" id="PS51257">
    <property type="entry name" value="PROKAR_LIPOPROTEIN"/>
    <property type="match status" value="1"/>
</dbReference>
<dbReference type="OrthoDB" id="279598at2"/>
<feature type="chain" id="PRO_5023031348" description="Lipoprotein" evidence="2">
    <location>
        <begin position="24"/>
        <end position="400"/>
    </location>
</feature>
<feature type="signal peptide" evidence="2">
    <location>
        <begin position="1"/>
        <end position="23"/>
    </location>
</feature>
<evidence type="ECO:0000256" key="1">
    <source>
        <dbReference type="SAM" id="MobiDB-lite"/>
    </source>
</evidence>
<evidence type="ECO:0000313" key="4">
    <source>
        <dbReference type="Proteomes" id="UP000324233"/>
    </source>
</evidence>
<protein>
    <recommendedName>
        <fullName evidence="5">Lipoprotein</fullName>
    </recommendedName>
</protein>
<keyword evidence="2" id="KW-0732">Signal</keyword>
<evidence type="ECO:0000313" key="3">
    <source>
        <dbReference type="EMBL" id="QEH36963.1"/>
    </source>
</evidence>
<name>A0A5B9W8X2_9BACT</name>
<proteinExistence type="predicted"/>
<dbReference type="AlphaFoldDB" id="A0A5B9W8X2"/>